<dbReference type="SUPFAM" id="SSF117143">
    <property type="entry name" value="Flagellar hook protein flgE"/>
    <property type="match status" value="1"/>
</dbReference>
<organism evidence="10 11">
    <name type="scientific">Nitrococcus mobilis Nb-231</name>
    <dbReference type="NCBI Taxonomy" id="314278"/>
    <lineage>
        <taxon>Bacteria</taxon>
        <taxon>Pseudomonadati</taxon>
        <taxon>Pseudomonadota</taxon>
        <taxon>Gammaproteobacteria</taxon>
        <taxon>Chromatiales</taxon>
        <taxon>Ectothiorhodospiraceae</taxon>
        <taxon>Nitrococcus</taxon>
    </lineage>
</organism>
<dbReference type="GO" id="GO:0071978">
    <property type="term" value="P:bacterial-type flagellum-dependent swarming motility"/>
    <property type="evidence" value="ECO:0007669"/>
    <property type="project" value="TreeGrafter"/>
</dbReference>
<comment type="caution">
    <text evidence="10">The sequence shown here is derived from an EMBL/GenBank/DDBJ whole genome shotgun (WGS) entry which is preliminary data.</text>
</comment>
<evidence type="ECO:0000256" key="2">
    <source>
        <dbReference type="ARBA" id="ARBA00009677"/>
    </source>
</evidence>
<dbReference type="AlphaFoldDB" id="A4BQF1"/>
<dbReference type="eggNOG" id="COG4787">
    <property type="taxonomic scope" value="Bacteria"/>
</dbReference>
<name>A4BQF1_9GAMM</name>
<dbReference type="PANTHER" id="PTHR30435:SF18">
    <property type="entry name" value="FLAGELLAR BASAL-BODY ROD PROTEIN FLGF"/>
    <property type="match status" value="1"/>
</dbReference>
<dbReference type="NCBIfam" id="NF009280">
    <property type="entry name" value="PRK12640.1"/>
    <property type="match status" value="1"/>
</dbReference>
<dbReference type="EMBL" id="AAOF01000004">
    <property type="protein sequence ID" value="EAR22306.1"/>
    <property type="molecule type" value="Genomic_DNA"/>
</dbReference>
<dbReference type="STRING" id="314278.NB231_05335"/>
<gene>
    <name evidence="10" type="ORF">NB231_05335</name>
</gene>
<dbReference type="Proteomes" id="UP000003374">
    <property type="component" value="Unassembled WGS sequence"/>
</dbReference>
<evidence type="ECO:0000259" key="9">
    <source>
        <dbReference type="Pfam" id="PF22692"/>
    </source>
</evidence>
<dbReference type="Pfam" id="PF06429">
    <property type="entry name" value="Flg_bbr_C"/>
    <property type="match status" value="1"/>
</dbReference>
<protein>
    <recommendedName>
        <fullName evidence="5 6">Flagellar basal-body rod protein FlgF</fullName>
    </recommendedName>
</protein>
<feature type="domain" description="Flagellar hook protein FlgE/F/G-like D1" evidence="9">
    <location>
        <begin position="81"/>
        <end position="146"/>
    </location>
</feature>
<dbReference type="NCBIfam" id="TIGR03506">
    <property type="entry name" value="FlgEFG_subfam"/>
    <property type="match status" value="1"/>
</dbReference>
<dbReference type="HOGENOM" id="CLU_013687_1_0_6"/>
<dbReference type="Pfam" id="PF22692">
    <property type="entry name" value="LlgE_F_G_D1"/>
    <property type="match status" value="1"/>
</dbReference>
<feature type="domain" description="Flagellar basal-body/hook protein C-terminal" evidence="8">
    <location>
        <begin position="198"/>
        <end position="242"/>
    </location>
</feature>
<sequence length="246" mass="25512">MDRYLYIAMTGAKHALKAQQVNNHNLANANTPGFRADLDALLSRPVAGPGYPSRVYSVETALGSSFAPGHLITTGRSLDVALNGAGWLAVQARDGTEAYTRRGDLRITAGGLLQTGAGQLVLGNGGPVAIPPAKQVSIGQDGTITVIPIGQPDNAPAVVDRLRLVNPPSAALRKGEDGLFRLEGGTAATADAGVSVVSGALESSNVNTVDALVNMIGNARRFEAYVKLMESAKSNDETGQRLLRAS</sequence>
<dbReference type="InterPro" id="IPR020013">
    <property type="entry name" value="Flagellar_FlgE/F/G"/>
</dbReference>
<feature type="domain" description="Flagellar basal body rod protein N-terminal" evidence="7">
    <location>
        <begin position="5"/>
        <end position="35"/>
    </location>
</feature>
<evidence type="ECO:0000256" key="4">
    <source>
        <dbReference type="ARBA" id="ARBA00038560"/>
    </source>
</evidence>
<keyword evidence="3 6" id="KW-0975">Bacterial flagellum</keyword>
<dbReference type="PANTHER" id="PTHR30435">
    <property type="entry name" value="FLAGELLAR PROTEIN"/>
    <property type="match status" value="1"/>
</dbReference>
<comment type="subcellular location">
    <subcellularLocation>
        <location evidence="1 6">Bacterial flagellum basal body</location>
    </subcellularLocation>
</comment>
<evidence type="ECO:0000256" key="1">
    <source>
        <dbReference type="ARBA" id="ARBA00004117"/>
    </source>
</evidence>
<evidence type="ECO:0000259" key="7">
    <source>
        <dbReference type="Pfam" id="PF00460"/>
    </source>
</evidence>
<evidence type="ECO:0000259" key="8">
    <source>
        <dbReference type="Pfam" id="PF06429"/>
    </source>
</evidence>
<accession>A4BQF1</accession>
<proteinExistence type="inferred from homology"/>
<dbReference type="Pfam" id="PF00460">
    <property type="entry name" value="Flg_bb_rod"/>
    <property type="match status" value="1"/>
</dbReference>
<evidence type="ECO:0000313" key="11">
    <source>
        <dbReference type="Proteomes" id="UP000003374"/>
    </source>
</evidence>
<comment type="subunit">
    <text evidence="4 6">The basal body constitutes a major portion of the flagellar organelle and consists of five rings (E,L,P,S, and M) mounted on a central rod. The rod consists of about 26 subunits of FlgG in the distal portion, and FlgB, FlgC and FlgF are thought to build up the proximal portion of the rod with about 6 subunits each.</text>
</comment>
<dbReference type="InterPro" id="IPR053967">
    <property type="entry name" value="LlgE_F_G-like_D1"/>
</dbReference>
<dbReference type="InterPro" id="IPR001444">
    <property type="entry name" value="Flag_bb_rod_N"/>
</dbReference>
<reference evidence="10 11" key="1">
    <citation type="submission" date="2006-02" db="EMBL/GenBank/DDBJ databases">
        <authorList>
            <person name="Waterbury J."/>
            <person name="Ferriera S."/>
            <person name="Johnson J."/>
            <person name="Kravitz S."/>
            <person name="Halpern A."/>
            <person name="Remington K."/>
            <person name="Beeson K."/>
            <person name="Tran B."/>
            <person name="Rogers Y.-H."/>
            <person name="Friedman R."/>
            <person name="Venter J.C."/>
        </authorList>
    </citation>
    <scope>NUCLEOTIDE SEQUENCE [LARGE SCALE GENOMIC DNA]</scope>
    <source>
        <strain evidence="10 11">Nb-231</strain>
    </source>
</reference>
<dbReference type="InterPro" id="IPR010930">
    <property type="entry name" value="Flg_bb/hook_C_dom"/>
</dbReference>
<keyword evidence="11" id="KW-1185">Reference proteome</keyword>
<dbReference type="GO" id="GO:0030694">
    <property type="term" value="C:bacterial-type flagellum basal body, rod"/>
    <property type="evidence" value="ECO:0007669"/>
    <property type="project" value="UniProtKB-UniRule"/>
</dbReference>
<dbReference type="RefSeq" id="WP_005000341.1">
    <property type="nucleotide sequence ID" value="NZ_CH672427.1"/>
</dbReference>
<evidence type="ECO:0000313" key="10">
    <source>
        <dbReference type="EMBL" id="EAR22306.1"/>
    </source>
</evidence>
<evidence type="ECO:0000256" key="5">
    <source>
        <dbReference type="ARBA" id="ARBA00040228"/>
    </source>
</evidence>
<evidence type="ECO:0000256" key="6">
    <source>
        <dbReference type="RuleBase" id="RU362116"/>
    </source>
</evidence>
<dbReference type="OrthoDB" id="9804559at2"/>
<dbReference type="InterPro" id="IPR037925">
    <property type="entry name" value="FlgE/F/G-like"/>
</dbReference>
<evidence type="ECO:0000256" key="3">
    <source>
        <dbReference type="ARBA" id="ARBA00023143"/>
    </source>
</evidence>
<comment type="similarity">
    <text evidence="2 6">Belongs to the flagella basal body rod proteins family.</text>
</comment>